<dbReference type="EMBL" id="JANEYG010000045">
    <property type="protein sequence ID" value="KAJ8916078.1"/>
    <property type="molecule type" value="Genomic_DNA"/>
</dbReference>
<accession>A0AAV8VP98</accession>
<dbReference type="Proteomes" id="UP001159042">
    <property type="component" value="Unassembled WGS sequence"/>
</dbReference>
<protein>
    <submittedName>
        <fullName evidence="1">Uncharacterized protein</fullName>
    </submittedName>
</protein>
<proteinExistence type="predicted"/>
<evidence type="ECO:0000313" key="2">
    <source>
        <dbReference type="Proteomes" id="UP001159042"/>
    </source>
</evidence>
<feature type="non-terminal residue" evidence="1">
    <location>
        <position position="272"/>
    </location>
</feature>
<gene>
    <name evidence="1" type="ORF">NQ315_004444</name>
</gene>
<dbReference type="InterPro" id="IPR052107">
    <property type="entry name" value="HEAT6"/>
</dbReference>
<comment type="caution">
    <text evidence="1">The sequence shown here is derived from an EMBL/GenBank/DDBJ whole genome shotgun (WGS) entry which is preliminary data.</text>
</comment>
<organism evidence="1 2">
    <name type="scientific">Exocentrus adspersus</name>
    <dbReference type="NCBI Taxonomy" id="1586481"/>
    <lineage>
        <taxon>Eukaryota</taxon>
        <taxon>Metazoa</taxon>
        <taxon>Ecdysozoa</taxon>
        <taxon>Arthropoda</taxon>
        <taxon>Hexapoda</taxon>
        <taxon>Insecta</taxon>
        <taxon>Pterygota</taxon>
        <taxon>Neoptera</taxon>
        <taxon>Endopterygota</taxon>
        <taxon>Coleoptera</taxon>
        <taxon>Polyphaga</taxon>
        <taxon>Cucujiformia</taxon>
        <taxon>Chrysomeloidea</taxon>
        <taxon>Cerambycidae</taxon>
        <taxon>Lamiinae</taxon>
        <taxon>Acanthocinini</taxon>
        <taxon>Exocentrus</taxon>
    </lineage>
</organism>
<reference evidence="1 2" key="1">
    <citation type="journal article" date="2023" name="Insect Mol. Biol.">
        <title>Genome sequencing provides insights into the evolution of gene families encoding plant cell wall-degrading enzymes in longhorned beetles.</title>
        <authorList>
            <person name="Shin N.R."/>
            <person name="Okamura Y."/>
            <person name="Kirsch R."/>
            <person name="Pauchet Y."/>
        </authorList>
    </citation>
    <scope>NUCLEOTIDE SEQUENCE [LARGE SCALE GENOMIC DNA]</scope>
    <source>
        <strain evidence="1">EAD_L_NR</strain>
    </source>
</reference>
<dbReference type="PANTHER" id="PTHR13366">
    <property type="entry name" value="MALARIA ANTIGEN-RELATED"/>
    <property type="match status" value="1"/>
</dbReference>
<dbReference type="PANTHER" id="PTHR13366:SF0">
    <property type="entry name" value="HEAT REPEAT-CONTAINING PROTEIN 6"/>
    <property type="match status" value="1"/>
</dbReference>
<dbReference type="InterPro" id="IPR016024">
    <property type="entry name" value="ARM-type_fold"/>
</dbReference>
<dbReference type="AlphaFoldDB" id="A0AAV8VP98"/>
<evidence type="ECO:0000313" key="1">
    <source>
        <dbReference type="EMBL" id="KAJ8916078.1"/>
    </source>
</evidence>
<dbReference type="SUPFAM" id="SSF48371">
    <property type="entry name" value="ARM repeat"/>
    <property type="match status" value="1"/>
</dbReference>
<name>A0AAV8VP98_9CUCU</name>
<sequence length="272" mass="30228">MAVNVDSTEIFSNLSSKIGNLLFGRREGDWTLLSNTLDELNSINYRYTVVRNPTKAVLLINQCCSFIPCDDDILVRKFSKLLYSLVKGQNIAVEGRTLTVLVQWLLNGLKIKDSDVVLVVLQALEAVLRSNTDNLAPLAANTTKEVCDLINNKKVECPTEILLLSLQCLEACTSVPSDFKSKDREGFNLHFGLCAKTFMHYLNKSPINFDDILHSKVLKVCLSGIQNVIIQDPVYLTQELGSILGVIKTFMLYGIKGVDFLAPQKILPSTLS</sequence>
<keyword evidence="2" id="KW-1185">Reference proteome</keyword>